<organism evidence="2 3">
    <name type="scientific">Caenibius tardaugens NBRC 16725</name>
    <dbReference type="NCBI Taxonomy" id="1219035"/>
    <lineage>
        <taxon>Bacteria</taxon>
        <taxon>Pseudomonadati</taxon>
        <taxon>Pseudomonadota</taxon>
        <taxon>Alphaproteobacteria</taxon>
        <taxon>Sphingomonadales</taxon>
        <taxon>Erythrobacteraceae</taxon>
        <taxon>Caenibius</taxon>
    </lineage>
</organism>
<reference evidence="2 3" key="1">
    <citation type="submission" date="2013-09" db="EMBL/GenBank/DDBJ databases">
        <title>Whole genome shotgun sequence of Novosphingobium tardaugens NBRC 16725.</title>
        <authorList>
            <person name="Isaki S."/>
            <person name="Hosoyama A."/>
            <person name="Tsuchikane K."/>
            <person name="Katsumata H."/>
            <person name="Ando Y."/>
            <person name="Yamazaki S."/>
            <person name="Fujita N."/>
        </authorList>
    </citation>
    <scope>NUCLEOTIDE SEQUENCE [LARGE SCALE GENOMIC DNA]</scope>
    <source>
        <strain evidence="2 3">NBRC 16725</strain>
    </source>
</reference>
<feature type="transmembrane region" description="Helical" evidence="1">
    <location>
        <begin position="46"/>
        <end position="68"/>
    </location>
</feature>
<sequence length="238" mass="25824">MASNVAAYRQDQAFFFRLAIGIFVLVVFAFLQWALRGFSNVAVAPLTVHIHGIAMLGWLGLFIVQNYLAGSGNLAVHRKLGWCGAALALFICGIGTQVTVQAIALHRVPPIFTDPYFLMLGPVHLAFFIAVLAAALVRRRSTEWHRRLMLVATVVLMEPAFGRLVPGPIIMTPWGPWIEGALQAAVLGIAMLHDRRTRGAVHPALWWGVAVIFLCKVVVNALAASTPVIAWAETLAAG</sequence>
<dbReference type="RefSeq" id="WP_021690239.1">
    <property type="nucleotide sequence ID" value="NZ_BASZ01000005.1"/>
</dbReference>
<dbReference type="eggNOG" id="ENOG502ZNWS">
    <property type="taxonomic scope" value="Bacteria"/>
</dbReference>
<dbReference type="AlphaFoldDB" id="U3A3M4"/>
<feature type="transmembrane region" description="Helical" evidence="1">
    <location>
        <begin position="14"/>
        <end position="34"/>
    </location>
</feature>
<evidence type="ECO:0000256" key="1">
    <source>
        <dbReference type="SAM" id="Phobius"/>
    </source>
</evidence>
<dbReference type="EMBL" id="BASZ01000005">
    <property type="protein sequence ID" value="GAD49333.1"/>
    <property type="molecule type" value="Genomic_DNA"/>
</dbReference>
<keyword evidence="1" id="KW-0472">Membrane</keyword>
<evidence type="ECO:0000313" key="3">
    <source>
        <dbReference type="Proteomes" id="UP000016568"/>
    </source>
</evidence>
<name>U3A3M4_9SPHN</name>
<feature type="transmembrane region" description="Helical" evidence="1">
    <location>
        <begin position="204"/>
        <end position="232"/>
    </location>
</feature>
<dbReference type="Proteomes" id="UP000016568">
    <property type="component" value="Unassembled WGS sequence"/>
</dbReference>
<dbReference type="OrthoDB" id="648493at2"/>
<comment type="caution">
    <text evidence="2">The sequence shown here is derived from an EMBL/GenBank/DDBJ whole genome shotgun (WGS) entry which is preliminary data.</text>
</comment>
<evidence type="ECO:0000313" key="2">
    <source>
        <dbReference type="EMBL" id="GAD49333.1"/>
    </source>
</evidence>
<keyword evidence="1" id="KW-1133">Transmembrane helix</keyword>
<dbReference type="KEGG" id="ntd:EGO55_12505"/>
<feature type="transmembrane region" description="Helical" evidence="1">
    <location>
        <begin position="116"/>
        <end position="137"/>
    </location>
</feature>
<accession>U3A3M4</accession>
<keyword evidence="3" id="KW-1185">Reference proteome</keyword>
<keyword evidence="1" id="KW-0812">Transmembrane</keyword>
<feature type="transmembrane region" description="Helical" evidence="1">
    <location>
        <begin position="80"/>
        <end position="104"/>
    </location>
</feature>
<gene>
    <name evidence="2" type="ORF">NT2_05_02530</name>
</gene>
<proteinExistence type="predicted"/>
<protein>
    <submittedName>
        <fullName evidence="2">Uncharacterized protein</fullName>
    </submittedName>
</protein>